<dbReference type="Pfam" id="PF00270">
    <property type="entry name" value="DEAD"/>
    <property type="match status" value="1"/>
</dbReference>
<dbReference type="InterPro" id="IPR036390">
    <property type="entry name" value="WH_DNA-bd_sf"/>
</dbReference>
<dbReference type="PANTHER" id="PTHR13710">
    <property type="entry name" value="DNA HELICASE RECQ FAMILY MEMBER"/>
    <property type="match status" value="1"/>
</dbReference>
<dbReference type="InterPro" id="IPR014001">
    <property type="entry name" value="Helicase_ATP-bd"/>
</dbReference>
<dbReference type="AlphaFoldDB" id="A0A934UKN4"/>
<evidence type="ECO:0000256" key="11">
    <source>
        <dbReference type="ARBA" id="ARBA00023125"/>
    </source>
</evidence>
<dbReference type="InterPro" id="IPR032284">
    <property type="entry name" value="RecQ_Zn-bd"/>
</dbReference>
<dbReference type="SUPFAM" id="SSF52540">
    <property type="entry name" value="P-loop containing nucleoside triphosphate hydrolases"/>
    <property type="match status" value="1"/>
</dbReference>
<dbReference type="InterPro" id="IPR044876">
    <property type="entry name" value="HRDC_dom_sf"/>
</dbReference>
<feature type="domain" description="Helicase C-terminal" evidence="19">
    <location>
        <begin position="214"/>
        <end position="378"/>
    </location>
</feature>
<keyword evidence="14" id="KW-0413">Isomerase</keyword>
<dbReference type="InterPro" id="IPR004589">
    <property type="entry name" value="DNA_helicase_ATP-dep_RecQ"/>
</dbReference>
<dbReference type="InterPro" id="IPR036388">
    <property type="entry name" value="WH-like_DNA-bd_sf"/>
</dbReference>
<dbReference type="GO" id="GO:0006260">
    <property type="term" value="P:DNA replication"/>
    <property type="evidence" value="ECO:0007669"/>
    <property type="project" value="InterPro"/>
</dbReference>
<dbReference type="GO" id="GO:0005737">
    <property type="term" value="C:cytoplasm"/>
    <property type="evidence" value="ECO:0007669"/>
    <property type="project" value="TreeGrafter"/>
</dbReference>
<dbReference type="GO" id="GO:0005524">
    <property type="term" value="F:ATP binding"/>
    <property type="evidence" value="ECO:0007669"/>
    <property type="project" value="UniProtKB-KW"/>
</dbReference>
<gene>
    <name evidence="20" type="primary">recQ</name>
    <name evidence="20" type="ORF">I5M07_12980</name>
</gene>
<dbReference type="NCBIfam" id="TIGR00614">
    <property type="entry name" value="recQ_fam"/>
    <property type="match status" value="1"/>
</dbReference>
<keyword evidence="9" id="KW-0862">Zinc</keyword>
<dbReference type="PANTHER" id="PTHR13710:SF105">
    <property type="entry name" value="ATP-DEPENDENT DNA HELICASE Q1"/>
    <property type="match status" value="1"/>
</dbReference>
<dbReference type="GO" id="GO:0006310">
    <property type="term" value="P:DNA recombination"/>
    <property type="evidence" value="ECO:0007669"/>
    <property type="project" value="UniProtKB-UniRule"/>
</dbReference>
<keyword evidence="13" id="KW-0234">DNA repair</keyword>
<dbReference type="FunFam" id="3.40.50.300:FF:000156">
    <property type="entry name" value="ATP-dependent DNA helicase recQ"/>
    <property type="match status" value="1"/>
</dbReference>
<dbReference type="Pfam" id="PF16124">
    <property type="entry name" value="RecQ_Zn_bind"/>
    <property type="match status" value="1"/>
</dbReference>
<dbReference type="InterPro" id="IPR002121">
    <property type="entry name" value="HRDC_dom"/>
</dbReference>
<dbReference type="SUPFAM" id="SSF47819">
    <property type="entry name" value="HRDC-like"/>
    <property type="match status" value="1"/>
</dbReference>
<evidence type="ECO:0000259" key="19">
    <source>
        <dbReference type="PROSITE" id="PS51194"/>
    </source>
</evidence>
<dbReference type="InterPro" id="IPR048671">
    <property type="entry name" value="RecQ-1-like_HTH"/>
</dbReference>
<dbReference type="GO" id="GO:0009432">
    <property type="term" value="P:SOS response"/>
    <property type="evidence" value="ECO:0007669"/>
    <property type="project" value="UniProtKB-UniRule"/>
</dbReference>
<keyword evidence="11" id="KW-0238">DNA-binding</keyword>
<dbReference type="SMART" id="SM00487">
    <property type="entry name" value="DEXDc"/>
    <property type="match status" value="1"/>
</dbReference>
<dbReference type="Proteomes" id="UP000609172">
    <property type="component" value="Unassembled WGS sequence"/>
</dbReference>
<reference evidence="20" key="1">
    <citation type="submission" date="2020-12" db="EMBL/GenBank/DDBJ databases">
        <title>Bacterial novel species Flavobacterium sp. SE-1-e isolated from soil.</title>
        <authorList>
            <person name="Jung H.-Y."/>
        </authorList>
    </citation>
    <scope>NUCLEOTIDE SEQUENCE</scope>
    <source>
        <strain evidence="20">SE-1-e</strain>
    </source>
</reference>
<protein>
    <recommendedName>
        <fullName evidence="16">DNA helicase RecQ</fullName>
        <ecNumber evidence="16">5.6.2.4</ecNumber>
    </recommendedName>
</protein>
<dbReference type="Gene3D" id="1.10.150.80">
    <property type="entry name" value="HRDC domain"/>
    <property type="match status" value="1"/>
</dbReference>
<dbReference type="SMART" id="SM00956">
    <property type="entry name" value="RQC"/>
    <property type="match status" value="1"/>
</dbReference>
<keyword evidence="5" id="KW-0547">Nucleotide-binding</keyword>
<feature type="domain" description="Helicase ATP-binding" evidence="18">
    <location>
        <begin position="29"/>
        <end position="200"/>
    </location>
</feature>
<name>A0A934UKN4_9FLAO</name>
<evidence type="ECO:0000256" key="15">
    <source>
        <dbReference type="ARBA" id="ARBA00034617"/>
    </source>
</evidence>
<dbReference type="InterPro" id="IPR011545">
    <property type="entry name" value="DEAD/DEAH_box_helicase_dom"/>
</dbReference>
<dbReference type="SMART" id="SM00490">
    <property type="entry name" value="HELICc"/>
    <property type="match status" value="1"/>
</dbReference>
<evidence type="ECO:0000256" key="9">
    <source>
        <dbReference type="ARBA" id="ARBA00022833"/>
    </source>
</evidence>
<keyword evidence="8 20" id="KW-0347">Helicase</keyword>
<evidence type="ECO:0000256" key="2">
    <source>
        <dbReference type="ARBA" id="ARBA00001947"/>
    </source>
</evidence>
<evidence type="ECO:0000256" key="1">
    <source>
        <dbReference type="ARBA" id="ARBA00001946"/>
    </source>
</evidence>
<evidence type="ECO:0000256" key="4">
    <source>
        <dbReference type="ARBA" id="ARBA00022723"/>
    </source>
</evidence>
<dbReference type="EMBL" id="JAEHFV010000006">
    <property type="protein sequence ID" value="MBK0370743.1"/>
    <property type="molecule type" value="Genomic_DNA"/>
</dbReference>
<dbReference type="NCBIfam" id="TIGR01389">
    <property type="entry name" value="recQ"/>
    <property type="match status" value="1"/>
</dbReference>
<comment type="similarity">
    <text evidence="3">Belongs to the helicase family. RecQ subfamily.</text>
</comment>
<dbReference type="CDD" id="cd17920">
    <property type="entry name" value="DEXHc_RecQ"/>
    <property type="match status" value="1"/>
</dbReference>
<evidence type="ECO:0000256" key="14">
    <source>
        <dbReference type="ARBA" id="ARBA00023235"/>
    </source>
</evidence>
<evidence type="ECO:0000256" key="13">
    <source>
        <dbReference type="ARBA" id="ARBA00023204"/>
    </source>
</evidence>
<dbReference type="Gene3D" id="1.10.10.10">
    <property type="entry name" value="Winged helix-like DNA-binding domain superfamily/Winged helix DNA-binding domain"/>
    <property type="match status" value="1"/>
</dbReference>
<dbReference type="FunFam" id="3.40.50.300:FF:001051">
    <property type="entry name" value="ATP-dependent DNA helicase RecQ"/>
    <property type="match status" value="1"/>
</dbReference>
<evidence type="ECO:0000256" key="5">
    <source>
        <dbReference type="ARBA" id="ARBA00022741"/>
    </source>
</evidence>
<evidence type="ECO:0000313" key="20">
    <source>
        <dbReference type="EMBL" id="MBK0370743.1"/>
    </source>
</evidence>
<evidence type="ECO:0000256" key="7">
    <source>
        <dbReference type="ARBA" id="ARBA00022801"/>
    </source>
</evidence>
<keyword evidence="7 20" id="KW-0378">Hydrolase</keyword>
<dbReference type="Pfam" id="PF00271">
    <property type="entry name" value="Helicase_C"/>
    <property type="match status" value="1"/>
</dbReference>
<keyword evidence="6" id="KW-0227">DNA damage</keyword>
<evidence type="ECO:0000313" key="21">
    <source>
        <dbReference type="Proteomes" id="UP000609172"/>
    </source>
</evidence>
<keyword evidence="21" id="KW-1185">Reference proteome</keyword>
<evidence type="ECO:0000259" key="17">
    <source>
        <dbReference type="PROSITE" id="PS50967"/>
    </source>
</evidence>
<dbReference type="GO" id="GO:0006281">
    <property type="term" value="P:DNA repair"/>
    <property type="evidence" value="ECO:0007669"/>
    <property type="project" value="UniProtKB-KW"/>
</dbReference>
<dbReference type="InterPro" id="IPR027417">
    <property type="entry name" value="P-loop_NTPase"/>
</dbReference>
<keyword evidence="12" id="KW-0233">DNA recombination</keyword>
<dbReference type="InterPro" id="IPR006293">
    <property type="entry name" value="DNA_helicase_ATP-dep_RecQ_bac"/>
</dbReference>
<organism evidence="20 21">
    <name type="scientific">Flavobacterium agrisoli</name>
    <dbReference type="NCBI Taxonomy" id="2793066"/>
    <lineage>
        <taxon>Bacteria</taxon>
        <taxon>Pseudomonadati</taxon>
        <taxon>Bacteroidota</taxon>
        <taxon>Flavobacteriia</taxon>
        <taxon>Flavobacteriales</taxon>
        <taxon>Flavobacteriaceae</taxon>
        <taxon>Flavobacterium</taxon>
    </lineage>
</organism>
<evidence type="ECO:0000256" key="16">
    <source>
        <dbReference type="NCBIfam" id="TIGR01389"/>
    </source>
</evidence>
<feature type="domain" description="HRDC" evidence="17">
    <location>
        <begin position="534"/>
        <end position="614"/>
    </location>
</feature>
<keyword evidence="10" id="KW-0067">ATP-binding</keyword>
<dbReference type="PROSITE" id="PS51194">
    <property type="entry name" value="HELICASE_CTER"/>
    <property type="match status" value="1"/>
</dbReference>
<sequence length="731" mass="82591">MNSNEIEIHKELKKYFGFSQFKGLQEQVIQSILNKKNTFVIMPTGGGKSLCYQLPALIQEGTAIVVSPLIALMKNQVDAIRSLSSENGIAHVLNSSLTKSEITQVKADITAGITKLLYVAPESLTKEEYVQFLQSVPISFVAIDEAHCISEWGHDFRPEYRNLRHIIKQLGDVPVIGLTATATPKVQEDILKNLDMTDANTFKASFNRPNLYYEVRTKTKNVESDIIRFIRQHKGKSGIIYCLSRKKVESIAEVLQVNGISAVPYHAGLDAKTRAKHQDMFLMEDVDVVVATIAFGMGIDKPDVRYVIHHDIPKSLESYYQETGRAGRDGGEGHCLAYYSYKDVEKLEKFMSGKPVAEQEIGFALLQEVVAYAETSMSRRKFLLHYFGEEFDSETGEGADMDDNVRNPKTKVEAQDAVVKLLEIVRDTKHIYKSKEIVFTLIGRINAVIKAHKTDTQSFFGSGSDHDEKYWMALLRQVLVEGFLSKDIETYGIIKITPKGLDFIKNPRSFMMSEDHEYSENEDDTIVTASKSSATADEALMEMLRELRKKVAKKLGVPPFVVFQDPSLEDMALKYPITIPELCNIHGVGEGKAKKYGADFIALINRYVEDHDIIRPDDLVVKSTGVNSANKLYIIQNIDRKLPLTDIASAKGLSMDALIKEMEQIVYSGTKLNINYWLDDLLDEDQQEEIHDYFMESDSDKINDALKEFDGEYDIDELRLMRIKFISEVAN</sequence>
<dbReference type="CDD" id="cd18794">
    <property type="entry name" value="SF2_C_RecQ"/>
    <property type="match status" value="1"/>
</dbReference>
<dbReference type="GO" id="GO:0009378">
    <property type="term" value="F:four-way junction helicase activity"/>
    <property type="evidence" value="ECO:0007669"/>
    <property type="project" value="TreeGrafter"/>
</dbReference>
<dbReference type="GO" id="GO:0003677">
    <property type="term" value="F:DNA binding"/>
    <property type="evidence" value="ECO:0007669"/>
    <property type="project" value="UniProtKB-KW"/>
</dbReference>
<evidence type="ECO:0000256" key="10">
    <source>
        <dbReference type="ARBA" id="ARBA00022840"/>
    </source>
</evidence>
<dbReference type="Pfam" id="PF00570">
    <property type="entry name" value="HRDC"/>
    <property type="match status" value="1"/>
</dbReference>
<evidence type="ECO:0000259" key="18">
    <source>
        <dbReference type="PROSITE" id="PS51192"/>
    </source>
</evidence>
<comment type="cofactor">
    <cofactor evidence="2">
        <name>Zn(2+)</name>
        <dbReference type="ChEBI" id="CHEBI:29105"/>
    </cofactor>
</comment>
<comment type="cofactor">
    <cofactor evidence="1">
        <name>Mg(2+)</name>
        <dbReference type="ChEBI" id="CHEBI:18420"/>
    </cofactor>
</comment>
<dbReference type="Gene3D" id="3.40.50.300">
    <property type="entry name" value="P-loop containing nucleotide triphosphate hydrolases"/>
    <property type="match status" value="2"/>
</dbReference>
<dbReference type="EC" id="5.6.2.4" evidence="16"/>
<dbReference type="Gene3D" id="1.10.10.1390">
    <property type="entry name" value="ATP-dependent DNA helicase RecQ"/>
    <property type="match status" value="1"/>
</dbReference>
<comment type="caution">
    <text evidence="20">The sequence shown here is derived from an EMBL/GenBank/DDBJ whole genome shotgun (WGS) entry which is preliminary data.</text>
</comment>
<dbReference type="GO" id="GO:0046872">
    <property type="term" value="F:metal ion binding"/>
    <property type="evidence" value="ECO:0007669"/>
    <property type="project" value="UniProtKB-KW"/>
</dbReference>
<dbReference type="GO" id="GO:0030894">
    <property type="term" value="C:replisome"/>
    <property type="evidence" value="ECO:0007669"/>
    <property type="project" value="TreeGrafter"/>
</dbReference>
<dbReference type="Pfam" id="PF09382">
    <property type="entry name" value="RQC"/>
    <property type="match status" value="1"/>
</dbReference>
<dbReference type="InterPro" id="IPR001650">
    <property type="entry name" value="Helicase_C-like"/>
</dbReference>
<accession>A0A934UKN4</accession>
<dbReference type="GO" id="GO:0043138">
    <property type="term" value="F:3'-5' DNA helicase activity"/>
    <property type="evidence" value="ECO:0007669"/>
    <property type="project" value="UniProtKB-EC"/>
</dbReference>
<keyword evidence="4" id="KW-0479">Metal-binding</keyword>
<evidence type="ECO:0000256" key="6">
    <source>
        <dbReference type="ARBA" id="ARBA00022763"/>
    </source>
</evidence>
<comment type="catalytic activity">
    <reaction evidence="15">
        <text>Couples ATP hydrolysis with the unwinding of duplex DNA by translocating in the 3'-5' direction.</text>
        <dbReference type="EC" id="5.6.2.4"/>
    </reaction>
</comment>
<dbReference type="SMART" id="SM00341">
    <property type="entry name" value="HRDC"/>
    <property type="match status" value="1"/>
</dbReference>
<evidence type="ECO:0000256" key="12">
    <source>
        <dbReference type="ARBA" id="ARBA00023172"/>
    </source>
</evidence>
<dbReference type="PROSITE" id="PS51192">
    <property type="entry name" value="HELICASE_ATP_BIND_1"/>
    <property type="match status" value="1"/>
</dbReference>
<proteinExistence type="inferred from homology"/>
<dbReference type="GO" id="GO:0043590">
    <property type="term" value="C:bacterial nucleoid"/>
    <property type="evidence" value="ECO:0007669"/>
    <property type="project" value="TreeGrafter"/>
</dbReference>
<dbReference type="RefSeq" id="WP_200106875.1">
    <property type="nucleotide sequence ID" value="NZ_JAEHFV010000006.1"/>
</dbReference>
<evidence type="ECO:0000256" key="3">
    <source>
        <dbReference type="ARBA" id="ARBA00005446"/>
    </source>
</evidence>
<dbReference type="InterPro" id="IPR018982">
    <property type="entry name" value="RQC_domain"/>
</dbReference>
<dbReference type="SUPFAM" id="SSF46785">
    <property type="entry name" value="Winged helix' DNA-binding domain"/>
    <property type="match status" value="1"/>
</dbReference>
<evidence type="ECO:0000256" key="8">
    <source>
        <dbReference type="ARBA" id="ARBA00022806"/>
    </source>
</evidence>
<dbReference type="InterPro" id="IPR010997">
    <property type="entry name" value="HRDC-like_sf"/>
</dbReference>
<dbReference type="GO" id="GO:0016787">
    <property type="term" value="F:hydrolase activity"/>
    <property type="evidence" value="ECO:0007669"/>
    <property type="project" value="UniProtKB-KW"/>
</dbReference>
<dbReference type="PROSITE" id="PS50967">
    <property type="entry name" value="HRDC"/>
    <property type="match status" value="1"/>
</dbReference>
<dbReference type="Pfam" id="PF21220">
    <property type="entry name" value="RecQ-1-like_HTH"/>
    <property type="match status" value="1"/>
</dbReference>